<evidence type="ECO:0000256" key="4">
    <source>
        <dbReference type="ARBA" id="ARBA00023014"/>
    </source>
</evidence>
<dbReference type="Pfam" id="PF09360">
    <property type="entry name" value="zf-CDGSH"/>
    <property type="match status" value="1"/>
</dbReference>
<dbReference type="GO" id="GO:0051537">
    <property type="term" value="F:2 iron, 2 sulfur cluster binding"/>
    <property type="evidence" value="ECO:0007669"/>
    <property type="project" value="UniProtKB-KW"/>
</dbReference>
<protein>
    <submittedName>
        <fullName evidence="6">Cytochrome C551</fullName>
    </submittedName>
</protein>
<dbReference type="Gene3D" id="3.40.5.90">
    <property type="entry name" value="CDGSH iron-sulfur domain, mitoNEET-type"/>
    <property type="match status" value="2"/>
</dbReference>
<gene>
    <name evidence="6" type="ORF">AYP45_07090</name>
</gene>
<keyword evidence="1" id="KW-0001">2Fe-2S</keyword>
<keyword evidence="3" id="KW-0408">Iron</keyword>
<proteinExistence type="predicted"/>
<dbReference type="EMBL" id="AYTS01000061">
    <property type="protein sequence ID" value="OOP56776.1"/>
    <property type="molecule type" value="Genomic_DNA"/>
</dbReference>
<evidence type="ECO:0000256" key="1">
    <source>
        <dbReference type="ARBA" id="ARBA00022714"/>
    </source>
</evidence>
<keyword evidence="2" id="KW-0479">Metal-binding</keyword>
<dbReference type="AlphaFoldDB" id="A0A1V4AUM4"/>
<dbReference type="PANTHER" id="PTHR46491">
    <property type="entry name" value="CDGSH IRON SULFUR DOMAIN PROTEIN HOMOLOG"/>
    <property type="match status" value="1"/>
</dbReference>
<feature type="domain" description="Iron-binding zinc finger CDGSH type" evidence="5">
    <location>
        <begin position="4"/>
        <end position="40"/>
    </location>
</feature>
<feature type="domain" description="Iron-binding zinc finger CDGSH type" evidence="5">
    <location>
        <begin position="41"/>
        <end position="76"/>
    </location>
</feature>
<name>A0A1V4AUM4_9BACT</name>
<dbReference type="SMART" id="SM00704">
    <property type="entry name" value="ZnF_CDGSH"/>
    <property type="match status" value="2"/>
</dbReference>
<comment type="caution">
    <text evidence="6">The sequence shown here is derived from an EMBL/GenBank/DDBJ whole genome shotgun (WGS) entry which is preliminary data.</text>
</comment>
<dbReference type="GO" id="GO:0046872">
    <property type="term" value="F:metal ion binding"/>
    <property type="evidence" value="ECO:0007669"/>
    <property type="project" value="UniProtKB-KW"/>
</dbReference>
<dbReference type="PANTHER" id="PTHR46491:SF3">
    <property type="entry name" value="CDGSH IRON-SULFUR DOMAIN-CONTAINING PROTEIN 3, MITOCHONDRIAL"/>
    <property type="match status" value="1"/>
</dbReference>
<organism evidence="6 7">
    <name type="scientific">Candidatus Brocadia carolinensis</name>
    <dbReference type="NCBI Taxonomy" id="1004156"/>
    <lineage>
        <taxon>Bacteria</taxon>
        <taxon>Pseudomonadati</taxon>
        <taxon>Planctomycetota</taxon>
        <taxon>Candidatus Brocadiia</taxon>
        <taxon>Candidatus Brocadiales</taxon>
        <taxon>Candidatus Brocadiaceae</taxon>
        <taxon>Candidatus Brocadia</taxon>
    </lineage>
</organism>
<sequence length="78" mass="9080">MKKEMPLTLELEPGTYHWCTCGNTKKEPFCDGSHKGTGKVPHMFKIILKRKYQICNCHLTRNPPFCDGICRHMKEERG</sequence>
<evidence type="ECO:0000259" key="5">
    <source>
        <dbReference type="SMART" id="SM00704"/>
    </source>
</evidence>
<evidence type="ECO:0000256" key="3">
    <source>
        <dbReference type="ARBA" id="ARBA00023004"/>
    </source>
</evidence>
<reference evidence="6 7" key="1">
    <citation type="journal article" date="2017" name="Water Res.">
        <title>Discovery and metagenomic analysis of an anammox bacterial enrichment related to Candidatus "Brocadia caroliniensis" in a full-scale glycerol-fed nitritation-denitritation separate centrate treatment process.</title>
        <authorList>
            <person name="Park H."/>
            <person name="Brotto A.C."/>
            <person name="van Loosdrecht M.C."/>
            <person name="Chandran K."/>
        </authorList>
    </citation>
    <scope>NUCLEOTIDE SEQUENCE [LARGE SCALE GENOMIC DNA]</scope>
    <source>
        <strain evidence="6">26THWARD</strain>
    </source>
</reference>
<evidence type="ECO:0000313" key="6">
    <source>
        <dbReference type="EMBL" id="OOP56776.1"/>
    </source>
</evidence>
<dbReference type="InterPro" id="IPR052950">
    <property type="entry name" value="CISD"/>
</dbReference>
<evidence type="ECO:0000256" key="2">
    <source>
        <dbReference type="ARBA" id="ARBA00022723"/>
    </source>
</evidence>
<dbReference type="InterPro" id="IPR018967">
    <property type="entry name" value="FeS-contain_CDGSH-typ"/>
</dbReference>
<dbReference type="Proteomes" id="UP000189681">
    <property type="component" value="Unassembled WGS sequence"/>
</dbReference>
<accession>A0A1V4AUM4</accession>
<keyword evidence="4" id="KW-0411">Iron-sulfur</keyword>
<dbReference type="InterPro" id="IPR042216">
    <property type="entry name" value="MitoNEET_CISD"/>
</dbReference>
<evidence type="ECO:0000313" key="7">
    <source>
        <dbReference type="Proteomes" id="UP000189681"/>
    </source>
</evidence>
<dbReference type="GO" id="GO:0005737">
    <property type="term" value="C:cytoplasm"/>
    <property type="evidence" value="ECO:0007669"/>
    <property type="project" value="UniProtKB-ARBA"/>
</dbReference>